<sequence>MSTWHERGRCNSQSTSLPTLGLSPGGYPRAGRLESARLFQNFNIRFGNRFGPRVSSAAKSGLRVLSKTTTLVAIPLYILDVKTTLEASDSVLSDKVEALTSIIPVARCATSAISEKIKTGDVSVVDKSLCLFADGLILAGGSVPVLAPLFWPLAFVAEASRWGLGYWRERQAASEVKEIAQEARDKSLDTLLAERKAAWAVIESNFTQAISSSEFLTDLSMSWMVQVSAMTFSVSKTSEQFLKEAYIVDESVSNRTQEEQMRIQVFGDNIKSLHEIACANMTEKLAEFQDNSEKLVIHQLQNLLASFNHHFVDEYEQLIRSGDPDAQSLNMANQKVKELRNRKQSVDESRVQEHFRKVFAEAREKPSESLENFFIHDEEECVELMNENLGQVLAYEDLDNLDVDDDVFIDCNYPTPEQRTLIKAGKLACQHGEDEYLYWTESNKRRLITVCNVQEGREDDCETRRNSNDDDEFQLAIREAGLVKGQYVKRCPDEEPSNDTKRWMLEGLVACEKRGVSTSYYKWDKASLKFCTKRATHSTPHCIDLDEDAGKRARASGLWVDQGPGVEVYASA</sequence>
<evidence type="ECO:0000313" key="3">
    <source>
        <dbReference type="Proteomes" id="UP000562929"/>
    </source>
</evidence>
<keyword evidence="3" id="KW-1185">Reference proteome</keyword>
<name>A0A8H4Q1W7_9HYPO</name>
<evidence type="ECO:0000256" key="1">
    <source>
        <dbReference type="SAM" id="MobiDB-lite"/>
    </source>
</evidence>
<proteinExistence type="predicted"/>
<protein>
    <submittedName>
        <fullName evidence="2">Heat Labile Enterotoxin Type Iib</fullName>
    </submittedName>
</protein>
<gene>
    <name evidence="2" type="ORF">GQ602_006825</name>
</gene>
<dbReference type="AlphaFoldDB" id="A0A8H4Q1W7"/>
<organism evidence="2 3">
    <name type="scientific">Ophiocordyceps camponoti-floridani</name>
    <dbReference type="NCBI Taxonomy" id="2030778"/>
    <lineage>
        <taxon>Eukaryota</taxon>
        <taxon>Fungi</taxon>
        <taxon>Dikarya</taxon>
        <taxon>Ascomycota</taxon>
        <taxon>Pezizomycotina</taxon>
        <taxon>Sordariomycetes</taxon>
        <taxon>Hypocreomycetidae</taxon>
        <taxon>Hypocreales</taxon>
        <taxon>Ophiocordycipitaceae</taxon>
        <taxon>Ophiocordyceps</taxon>
    </lineage>
</organism>
<reference evidence="2 3" key="1">
    <citation type="journal article" date="2020" name="G3 (Bethesda)">
        <title>Genetic Underpinnings of Host Manipulation by Ophiocordyceps as Revealed by Comparative Transcriptomics.</title>
        <authorList>
            <person name="Will I."/>
            <person name="Das B."/>
            <person name="Trinh T."/>
            <person name="Brachmann A."/>
            <person name="Ohm R.A."/>
            <person name="de Bekker C."/>
        </authorList>
    </citation>
    <scope>NUCLEOTIDE SEQUENCE [LARGE SCALE GENOMIC DNA]</scope>
    <source>
        <strain evidence="2 3">EC05</strain>
    </source>
</reference>
<dbReference type="Proteomes" id="UP000562929">
    <property type="component" value="Unassembled WGS sequence"/>
</dbReference>
<dbReference type="EMBL" id="JAACLJ010000008">
    <property type="protein sequence ID" value="KAF4582201.1"/>
    <property type="molecule type" value="Genomic_DNA"/>
</dbReference>
<accession>A0A8H4Q1W7</accession>
<feature type="region of interest" description="Disordered" evidence="1">
    <location>
        <begin position="1"/>
        <end position="23"/>
    </location>
</feature>
<evidence type="ECO:0000313" key="2">
    <source>
        <dbReference type="EMBL" id="KAF4582201.1"/>
    </source>
</evidence>
<comment type="caution">
    <text evidence="2">The sequence shown here is derived from an EMBL/GenBank/DDBJ whole genome shotgun (WGS) entry which is preliminary data.</text>
</comment>